<organism evidence="4 5">
    <name type="scientific">Roseospira visakhapatnamensis</name>
    <dbReference type="NCBI Taxonomy" id="390880"/>
    <lineage>
        <taxon>Bacteria</taxon>
        <taxon>Pseudomonadati</taxon>
        <taxon>Pseudomonadota</taxon>
        <taxon>Alphaproteobacteria</taxon>
        <taxon>Rhodospirillales</taxon>
        <taxon>Rhodospirillaceae</taxon>
        <taxon>Roseospira</taxon>
    </lineage>
</organism>
<keyword evidence="2" id="KW-0472">Membrane</keyword>
<evidence type="ECO:0000256" key="1">
    <source>
        <dbReference type="SAM" id="MobiDB-lite"/>
    </source>
</evidence>
<sequence length="214" mass="23137">MSLSLTLILDIAIIALLVPTIIYAWVLNSRLADLRRNRDDLTRLIASFNEATQRAEAGVPRLRKAADEAGRSLQDRVEKAQILRDDLAFMVDRAESMAGRLDSRSRDARPAATETRAPSRGGARTPDPGADARTVQQAIAAASLPQPRSLTNRREAAQGAASVPPPPRAASVSAPPAAPATPATPKARDDDDFFIEDERSEAERELLRALQSAR</sequence>
<dbReference type="EMBL" id="JACIGK010000016">
    <property type="protein sequence ID" value="MBB4266725.1"/>
    <property type="molecule type" value="Genomic_DNA"/>
</dbReference>
<comment type="caution">
    <text evidence="4">The sequence shown here is derived from an EMBL/GenBank/DDBJ whole genome shotgun (WGS) entry which is preliminary data.</text>
</comment>
<keyword evidence="2" id="KW-0812">Transmembrane</keyword>
<accession>A0A7W6RDV4</accession>
<dbReference type="RefSeq" id="WP_184045422.1">
    <property type="nucleotide sequence ID" value="NZ_JACIGK010000016.1"/>
</dbReference>
<evidence type="ECO:0000313" key="4">
    <source>
        <dbReference type="EMBL" id="MBB4266725.1"/>
    </source>
</evidence>
<dbReference type="AlphaFoldDB" id="A0A7W6RDV4"/>
<proteinExistence type="predicted"/>
<dbReference type="Proteomes" id="UP000554286">
    <property type="component" value="Unassembled WGS sequence"/>
</dbReference>
<feature type="compositionally biased region" description="Basic and acidic residues" evidence="1">
    <location>
        <begin position="98"/>
        <end position="109"/>
    </location>
</feature>
<keyword evidence="5" id="KW-1185">Reference proteome</keyword>
<dbReference type="InterPro" id="IPR045531">
    <property type="entry name" value="DUF6468"/>
</dbReference>
<evidence type="ECO:0000313" key="5">
    <source>
        <dbReference type="Proteomes" id="UP000554286"/>
    </source>
</evidence>
<feature type="compositionally biased region" description="Low complexity" evidence="1">
    <location>
        <begin position="169"/>
        <end position="185"/>
    </location>
</feature>
<name>A0A7W6RDV4_9PROT</name>
<evidence type="ECO:0000259" key="3">
    <source>
        <dbReference type="Pfam" id="PF20072"/>
    </source>
</evidence>
<reference evidence="4 5" key="1">
    <citation type="submission" date="2020-08" db="EMBL/GenBank/DDBJ databases">
        <title>Genome sequencing of Purple Non-Sulfur Bacteria from various extreme environments.</title>
        <authorList>
            <person name="Mayer M."/>
        </authorList>
    </citation>
    <scope>NUCLEOTIDE SEQUENCE [LARGE SCALE GENOMIC DNA]</scope>
    <source>
        <strain evidence="4 5">JA131</strain>
    </source>
</reference>
<dbReference type="Pfam" id="PF20072">
    <property type="entry name" value="DUF6468"/>
    <property type="match status" value="1"/>
</dbReference>
<gene>
    <name evidence="4" type="ORF">GGD89_002358</name>
</gene>
<feature type="transmembrane region" description="Helical" evidence="2">
    <location>
        <begin position="6"/>
        <end position="26"/>
    </location>
</feature>
<feature type="compositionally biased region" description="Acidic residues" evidence="1">
    <location>
        <begin position="190"/>
        <end position="200"/>
    </location>
</feature>
<feature type="domain" description="DUF6468" evidence="3">
    <location>
        <begin position="34"/>
        <end position="109"/>
    </location>
</feature>
<feature type="region of interest" description="Disordered" evidence="1">
    <location>
        <begin position="98"/>
        <end position="214"/>
    </location>
</feature>
<keyword evidence="2" id="KW-1133">Transmembrane helix</keyword>
<evidence type="ECO:0000256" key="2">
    <source>
        <dbReference type="SAM" id="Phobius"/>
    </source>
</evidence>
<protein>
    <recommendedName>
        <fullName evidence="3">DUF6468 domain-containing protein</fullName>
    </recommendedName>
</protein>